<dbReference type="Pfam" id="PF03466">
    <property type="entry name" value="LysR_substrate"/>
    <property type="match status" value="1"/>
</dbReference>
<evidence type="ECO:0000313" key="6">
    <source>
        <dbReference type="EMBL" id="ACL55166.1"/>
    </source>
</evidence>
<dbReference type="STRING" id="460265.Mnod_0119"/>
<keyword evidence="7" id="KW-1185">Reference proteome</keyword>
<dbReference type="eggNOG" id="COG0583">
    <property type="taxonomic scope" value="Bacteria"/>
</dbReference>
<reference evidence="6 7" key="1">
    <citation type="submission" date="2009-01" db="EMBL/GenBank/DDBJ databases">
        <title>Complete sequence of chromosome of Methylobacterium nodulans ORS 2060.</title>
        <authorList>
            <consortium name="US DOE Joint Genome Institute"/>
            <person name="Lucas S."/>
            <person name="Copeland A."/>
            <person name="Lapidus A."/>
            <person name="Glavina del Rio T."/>
            <person name="Dalin E."/>
            <person name="Tice H."/>
            <person name="Bruce D."/>
            <person name="Goodwin L."/>
            <person name="Pitluck S."/>
            <person name="Sims D."/>
            <person name="Brettin T."/>
            <person name="Detter J.C."/>
            <person name="Han C."/>
            <person name="Larimer F."/>
            <person name="Land M."/>
            <person name="Hauser L."/>
            <person name="Kyrpides N."/>
            <person name="Ivanova N."/>
            <person name="Marx C.J."/>
            <person name="Richardson P."/>
        </authorList>
    </citation>
    <scope>NUCLEOTIDE SEQUENCE [LARGE SCALE GENOMIC DNA]</scope>
    <source>
        <strain evidence="7">LMG 21967 / CNCM I-2342 / ORS 2060</strain>
    </source>
</reference>
<evidence type="ECO:0000256" key="1">
    <source>
        <dbReference type="ARBA" id="ARBA00009437"/>
    </source>
</evidence>
<accession>B8IUC1</accession>
<sequence length="316" mass="35106">MLTLRQIEVARAVMVTGTLAGAARLLNVSAPGISRLMKYTETSLGIRLFDRRGGRMVPSEQARAVFEQINAVFDKVEDLRYVVERTRSGAAQELLIGSVPSISHVMVPRAIERVRAKYPQLLIDINILKIEEAIDYLLLGKGEVVAMSYRLEHPALIFEPLASGNLYCIVPEHHALAAHESISAREIVKHPLIGIDPNDPYGRIMSDIFRARDLAYEITIRARFGSTVCSLVKAGLGIAVIDQFTIADGAFPGIRVLRIEEPTRFQTWIARKAGSTLSLFAESFVKDLRQEMTRQADMSPRAVARRAERISGQIIT</sequence>
<keyword evidence="3" id="KW-0238">DNA-binding</keyword>
<dbReference type="OrthoDB" id="8479870at2"/>
<keyword evidence="2" id="KW-0805">Transcription regulation</keyword>
<gene>
    <name evidence="6" type="ordered locus">Mnod_0119</name>
</gene>
<comment type="similarity">
    <text evidence="1">Belongs to the LysR transcriptional regulatory family.</text>
</comment>
<dbReference type="KEGG" id="mno:Mnod_0119"/>
<dbReference type="CDD" id="cd08415">
    <property type="entry name" value="PBP2_LysR_opines_like"/>
    <property type="match status" value="1"/>
</dbReference>
<evidence type="ECO:0000256" key="4">
    <source>
        <dbReference type="ARBA" id="ARBA00023163"/>
    </source>
</evidence>
<dbReference type="SUPFAM" id="SSF46785">
    <property type="entry name" value="Winged helix' DNA-binding domain"/>
    <property type="match status" value="1"/>
</dbReference>
<dbReference type="Proteomes" id="UP000008207">
    <property type="component" value="Chromosome"/>
</dbReference>
<dbReference type="HOGENOM" id="CLU_039613_6_3_5"/>
<dbReference type="InterPro" id="IPR005119">
    <property type="entry name" value="LysR_subst-bd"/>
</dbReference>
<dbReference type="InterPro" id="IPR036390">
    <property type="entry name" value="WH_DNA-bd_sf"/>
</dbReference>
<dbReference type="PROSITE" id="PS50931">
    <property type="entry name" value="HTH_LYSR"/>
    <property type="match status" value="1"/>
</dbReference>
<evidence type="ECO:0000256" key="3">
    <source>
        <dbReference type="ARBA" id="ARBA00023125"/>
    </source>
</evidence>
<dbReference type="SUPFAM" id="SSF53850">
    <property type="entry name" value="Periplasmic binding protein-like II"/>
    <property type="match status" value="1"/>
</dbReference>
<dbReference type="InterPro" id="IPR037424">
    <property type="entry name" value="NocR_PBP2"/>
</dbReference>
<keyword evidence="4" id="KW-0804">Transcription</keyword>
<dbReference type="EMBL" id="CP001349">
    <property type="protein sequence ID" value="ACL55166.1"/>
    <property type="molecule type" value="Genomic_DNA"/>
</dbReference>
<dbReference type="InterPro" id="IPR000847">
    <property type="entry name" value="LysR_HTH_N"/>
</dbReference>
<dbReference type="PANTHER" id="PTHR30427:SF1">
    <property type="entry name" value="TRANSCRIPTIONAL ACTIVATOR PROTEIN LYSR"/>
    <property type="match status" value="1"/>
</dbReference>
<feature type="domain" description="HTH lysR-type" evidence="5">
    <location>
        <begin position="2"/>
        <end position="59"/>
    </location>
</feature>
<dbReference type="Gene3D" id="3.40.190.290">
    <property type="match status" value="1"/>
</dbReference>
<name>B8IUC1_METNO</name>
<organism evidence="6 7">
    <name type="scientific">Methylobacterium nodulans (strain LMG 21967 / CNCM I-2342 / ORS 2060)</name>
    <dbReference type="NCBI Taxonomy" id="460265"/>
    <lineage>
        <taxon>Bacteria</taxon>
        <taxon>Pseudomonadati</taxon>
        <taxon>Pseudomonadota</taxon>
        <taxon>Alphaproteobacteria</taxon>
        <taxon>Hyphomicrobiales</taxon>
        <taxon>Methylobacteriaceae</taxon>
        <taxon>Methylobacterium</taxon>
    </lineage>
</organism>
<evidence type="ECO:0000256" key="2">
    <source>
        <dbReference type="ARBA" id="ARBA00023015"/>
    </source>
</evidence>
<dbReference type="PANTHER" id="PTHR30427">
    <property type="entry name" value="TRANSCRIPTIONAL ACTIVATOR PROTEIN LYSR"/>
    <property type="match status" value="1"/>
</dbReference>
<protein>
    <submittedName>
        <fullName evidence="6">Transcriptional regulator, LysR family</fullName>
    </submittedName>
</protein>
<evidence type="ECO:0000259" key="5">
    <source>
        <dbReference type="PROSITE" id="PS50931"/>
    </source>
</evidence>
<dbReference type="GO" id="GO:0003700">
    <property type="term" value="F:DNA-binding transcription factor activity"/>
    <property type="evidence" value="ECO:0007669"/>
    <property type="project" value="InterPro"/>
</dbReference>
<dbReference type="Gene3D" id="1.10.10.10">
    <property type="entry name" value="Winged helix-like DNA-binding domain superfamily/Winged helix DNA-binding domain"/>
    <property type="match status" value="1"/>
</dbReference>
<dbReference type="Pfam" id="PF00126">
    <property type="entry name" value="HTH_1"/>
    <property type="match status" value="1"/>
</dbReference>
<dbReference type="GO" id="GO:0043565">
    <property type="term" value="F:sequence-specific DNA binding"/>
    <property type="evidence" value="ECO:0007669"/>
    <property type="project" value="TreeGrafter"/>
</dbReference>
<dbReference type="RefSeq" id="WP_015926879.1">
    <property type="nucleotide sequence ID" value="NC_011894.1"/>
</dbReference>
<dbReference type="GO" id="GO:0010628">
    <property type="term" value="P:positive regulation of gene expression"/>
    <property type="evidence" value="ECO:0007669"/>
    <property type="project" value="TreeGrafter"/>
</dbReference>
<dbReference type="AlphaFoldDB" id="B8IUC1"/>
<evidence type="ECO:0000313" key="7">
    <source>
        <dbReference type="Proteomes" id="UP000008207"/>
    </source>
</evidence>
<dbReference type="InterPro" id="IPR036388">
    <property type="entry name" value="WH-like_DNA-bd_sf"/>
</dbReference>
<proteinExistence type="inferred from homology"/>